<gene>
    <name evidence="1" type="ORF">RF11_14761</name>
</gene>
<evidence type="ECO:0000313" key="1">
    <source>
        <dbReference type="EMBL" id="KII74277.1"/>
    </source>
</evidence>
<sequence>MWRERFAKTPEEAFQNILIVVIESEDAHSGGRGRGELEYTFTSNISLHLATMTKTDSQNDEFARDFKFEEFKENEEEWGFYYKRFQLTIKLHSIGWGVIEDSMKRDLLVKNIGA</sequence>
<dbReference type="Proteomes" id="UP000031668">
    <property type="component" value="Unassembled WGS sequence"/>
</dbReference>
<keyword evidence="2" id="KW-1185">Reference proteome</keyword>
<dbReference type="AlphaFoldDB" id="A0A0C2NJS1"/>
<organism evidence="1 2">
    <name type="scientific">Thelohanellus kitauei</name>
    <name type="common">Myxosporean</name>
    <dbReference type="NCBI Taxonomy" id="669202"/>
    <lineage>
        <taxon>Eukaryota</taxon>
        <taxon>Metazoa</taxon>
        <taxon>Cnidaria</taxon>
        <taxon>Myxozoa</taxon>
        <taxon>Myxosporea</taxon>
        <taxon>Bivalvulida</taxon>
        <taxon>Platysporina</taxon>
        <taxon>Myxobolidae</taxon>
        <taxon>Thelohanellus</taxon>
    </lineage>
</organism>
<accession>A0A0C2NJS1</accession>
<comment type="caution">
    <text evidence="1">The sequence shown here is derived from an EMBL/GenBank/DDBJ whole genome shotgun (WGS) entry which is preliminary data.</text>
</comment>
<protein>
    <submittedName>
        <fullName evidence="1">Uncharacterized protein</fullName>
    </submittedName>
</protein>
<name>A0A0C2NJS1_THEKT</name>
<proteinExistence type="predicted"/>
<evidence type="ECO:0000313" key="2">
    <source>
        <dbReference type="Proteomes" id="UP000031668"/>
    </source>
</evidence>
<dbReference type="EMBL" id="JWZT01000475">
    <property type="protein sequence ID" value="KII74277.1"/>
    <property type="molecule type" value="Genomic_DNA"/>
</dbReference>
<reference evidence="1 2" key="1">
    <citation type="journal article" date="2014" name="Genome Biol. Evol.">
        <title>The genome of the myxosporean Thelohanellus kitauei shows adaptations to nutrient acquisition within its fish host.</title>
        <authorList>
            <person name="Yang Y."/>
            <person name="Xiong J."/>
            <person name="Zhou Z."/>
            <person name="Huo F."/>
            <person name="Miao W."/>
            <person name="Ran C."/>
            <person name="Liu Y."/>
            <person name="Zhang J."/>
            <person name="Feng J."/>
            <person name="Wang M."/>
            <person name="Wang M."/>
            <person name="Wang L."/>
            <person name="Yao B."/>
        </authorList>
    </citation>
    <scope>NUCLEOTIDE SEQUENCE [LARGE SCALE GENOMIC DNA]</scope>
    <source>
        <strain evidence="1">Wuqing</strain>
    </source>
</reference>